<reference evidence="2" key="1">
    <citation type="submission" date="2020-08" db="EMBL/GenBank/DDBJ databases">
        <title>Winogradskyella ouciana sp. nov., isolated from the hadal seawater of the Mariana Trench.</title>
        <authorList>
            <person name="He X."/>
        </authorList>
    </citation>
    <scope>NUCLEOTIDE SEQUENCE [LARGE SCALE GENOMIC DNA]</scope>
    <source>
        <strain evidence="2">KCTC 52348</strain>
    </source>
</reference>
<evidence type="ECO:0000256" key="1">
    <source>
        <dbReference type="SAM" id="SignalP"/>
    </source>
</evidence>
<evidence type="ECO:0000313" key="2">
    <source>
        <dbReference type="EMBL" id="MBC2844632.1"/>
    </source>
</evidence>
<proteinExistence type="predicted"/>
<accession>A0A842IN13</accession>
<gene>
    <name evidence="2" type="ORF">H7F21_05965</name>
</gene>
<comment type="caution">
    <text evidence="2">The sequence shown here is derived from an EMBL/GenBank/DDBJ whole genome shotgun (WGS) entry which is preliminary data.</text>
</comment>
<sequence>MKFKFLILSILIATNSIAQNFSGEIEYEIKIIPKNKNFNLDSLMNIKKGSIAKYVITNNKYKSTYYKDNLETYSYTYDDVSKRMYDNYVENPYITYRDSRRANFNYKGSKIHLDSTLIILDKSCFMVEYDSDYGKSKVYYSNEIKVAYDSFKGHKVGNWYEKLKEVDGCLSIKTITEFDEYYEIQEAVKITPRTLDNEEFSLPENKKVVASYTALDKRVELEQPNQNVINCYLSKIQDAIEKKGIKDSKTSYLSFVVTDTGDIKYVDALEDDSLGLFKVAIDILDNCDLKFIAGEIDGKPVSSLTYFPIEFNPKK</sequence>
<keyword evidence="3" id="KW-1185">Reference proteome</keyword>
<feature type="signal peptide" evidence="1">
    <location>
        <begin position="1"/>
        <end position="18"/>
    </location>
</feature>
<dbReference type="Proteomes" id="UP000533900">
    <property type="component" value="Unassembled WGS sequence"/>
</dbReference>
<dbReference type="RefSeq" id="WP_185788291.1">
    <property type="nucleotide sequence ID" value="NZ_JACLCP010000001.1"/>
</dbReference>
<protein>
    <recommendedName>
        <fullName evidence="4">TonB protein C-terminal</fullName>
    </recommendedName>
</protein>
<dbReference type="EMBL" id="JACLCP010000001">
    <property type="protein sequence ID" value="MBC2844632.1"/>
    <property type="molecule type" value="Genomic_DNA"/>
</dbReference>
<keyword evidence="1" id="KW-0732">Signal</keyword>
<name>A0A842IN13_9FLAO</name>
<dbReference type="AlphaFoldDB" id="A0A842IN13"/>
<evidence type="ECO:0008006" key="4">
    <source>
        <dbReference type="Google" id="ProtNLM"/>
    </source>
</evidence>
<organism evidence="2 3">
    <name type="scientific">Winogradskyella flava</name>
    <dbReference type="NCBI Taxonomy" id="1884876"/>
    <lineage>
        <taxon>Bacteria</taxon>
        <taxon>Pseudomonadati</taxon>
        <taxon>Bacteroidota</taxon>
        <taxon>Flavobacteriia</taxon>
        <taxon>Flavobacteriales</taxon>
        <taxon>Flavobacteriaceae</taxon>
        <taxon>Winogradskyella</taxon>
    </lineage>
</organism>
<evidence type="ECO:0000313" key="3">
    <source>
        <dbReference type="Proteomes" id="UP000533900"/>
    </source>
</evidence>
<feature type="chain" id="PRO_5032747776" description="TonB protein C-terminal" evidence="1">
    <location>
        <begin position="19"/>
        <end position="315"/>
    </location>
</feature>